<organism evidence="1 2">
    <name type="scientific">Panagrolaimus sp. JU765</name>
    <dbReference type="NCBI Taxonomy" id="591449"/>
    <lineage>
        <taxon>Eukaryota</taxon>
        <taxon>Metazoa</taxon>
        <taxon>Ecdysozoa</taxon>
        <taxon>Nematoda</taxon>
        <taxon>Chromadorea</taxon>
        <taxon>Rhabditida</taxon>
        <taxon>Tylenchina</taxon>
        <taxon>Panagrolaimomorpha</taxon>
        <taxon>Panagrolaimoidea</taxon>
        <taxon>Panagrolaimidae</taxon>
        <taxon>Panagrolaimus</taxon>
    </lineage>
</organism>
<reference evidence="2" key="1">
    <citation type="submission" date="2022-11" db="UniProtKB">
        <authorList>
            <consortium name="WormBaseParasite"/>
        </authorList>
    </citation>
    <scope>IDENTIFICATION</scope>
</reference>
<sequence>MTDEFNFLGLPLVVQDLITNEIVHQSIPEDRNQLALTSQYCNYLVQRAKPKKIMDRFTILSPLRFTCRSNSRKIPKKQQLMKIVSNCQIKKVVMADETKRDHSNYAEFFNMLFEAAKFSTKFDIIAFKDVHMVEIVGFYTKLKHLRSVTIGKPEFTLPYYPSKVKLNFHPSDYFLRDLAEKSRNCPLSVLKLECGVNLFGVFQEFLQVSEVIA</sequence>
<name>A0AC34REY3_9BILA</name>
<evidence type="ECO:0000313" key="2">
    <source>
        <dbReference type="WBParaSite" id="JU765_v2.g6113.t1"/>
    </source>
</evidence>
<dbReference type="WBParaSite" id="JU765_v2.g6113.t1">
    <property type="protein sequence ID" value="JU765_v2.g6113.t1"/>
    <property type="gene ID" value="JU765_v2.g6113"/>
</dbReference>
<accession>A0AC34REY3</accession>
<proteinExistence type="predicted"/>
<protein>
    <submittedName>
        <fullName evidence="2">DUF38 domain-containing protein</fullName>
    </submittedName>
</protein>
<dbReference type="Proteomes" id="UP000887576">
    <property type="component" value="Unplaced"/>
</dbReference>
<evidence type="ECO:0000313" key="1">
    <source>
        <dbReference type="Proteomes" id="UP000887576"/>
    </source>
</evidence>